<dbReference type="Proteomes" id="UP000521872">
    <property type="component" value="Unassembled WGS sequence"/>
</dbReference>
<dbReference type="InterPro" id="IPR004875">
    <property type="entry name" value="DDE_SF_endonuclease_dom"/>
</dbReference>
<feature type="compositionally biased region" description="Basic and acidic residues" evidence="4">
    <location>
        <begin position="363"/>
        <end position="385"/>
    </location>
</feature>
<comment type="caution">
    <text evidence="6">The sequence shown here is derived from an EMBL/GenBank/DDBJ whole genome shotgun (WGS) entry which is preliminary data.</text>
</comment>
<gene>
    <name evidence="6" type="ORF">D9613_012424</name>
</gene>
<dbReference type="EMBL" id="JAACJL010000033">
    <property type="protein sequence ID" value="KAF4615755.1"/>
    <property type="molecule type" value="Genomic_DNA"/>
</dbReference>
<evidence type="ECO:0000259" key="5">
    <source>
        <dbReference type="PROSITE" id="PS50600"/>
    </source>
</evidence>
<dbReference type="InterPro" id="IPR003653">
    <property type="entry name" value="Peptidase_C48_C"/>
</dbReference>
<feature type="region of interest" description="Disordered" evidence="4">
    <location>
        <begin position="1075"/>
        <end position="1099"/>
    </location>
</feature>
<evidence type="ECO:0000256" key="2">
    <source>
        <dbReference type="ARBA" id="ARBA00022670"/>
    </source>
</evidence>
<feature type="region of interest" description="Disordered" evidence="4">
    <location>
        <begin position="1162"/>
        <end position="1185"/>
    </location>
</feature>
<dbReference type="PROSITE" id="PS50600">
    <property type="entry name" value="ULP_PROTEASE"/>
    <property type="match status" value="1"/>
</dbReference>
<proteinExistence type="inferred from homology"/>
<keyword evidence="3" id="KW-0378">Hydrolase</keyword>
<feature type="compositionally biased region" description="Low complexity" evidence="4">
    <location>
        <begin position="409"/>
        <end position="431"/>
    </location>
</feature>
<sequence>MEELPAFSHLPEIPPSIHGLILPNESLSISEFLDYPLPLTTGAQIEIKQYLSPLPPTITSAKDISQISLPPDSSLQGLASAATGSDFGYSKSILCLHAPGQQDARLPLWAITYWVQVSLLRPIHTKWNLAKKKLEDLRHIYPLANGGGEDLFSRVEGMLGLIGWSEKVQQPLGGGVTTKCLLPYFTKQWLTDEQENQMLHILQKQVAQDIEGSHIYIAETFFFENVKRAYTAAAKYPTDSAKGWLRERGQELACSSGTLATLVNINNNHWVAVVVDFHTSKIRYGDSLGGSVKQDVEEVLLWWTYQHTGKEFNTVYLPISRQKDGFSCGLLSWNALATYLLPQQHQLMDTKYMAAERLKKFLESSSRSKSEEEETHNSEDSEVDIKAPSNVGTAPRPSSPTSVGPPASPQSSATSAEPLAALLSSPTSAEPPTSPPVSSPMGVPLPTSLIPPPSPPGQRKSTILDYFKRGTKEDVKAYWDRQEEEAAARRSEQEELDRNYEIHKKRHERELTRLRVQKHRSMKKESEIQTGTRNADGKKRKIRDLDIEDHADDPLMKRIKGNVAEITRHERQTKEKLRQKNKKSAGRHQKPENAARPAKYHDWLTPLCWAHISIVAKQVGYQMSSTEIVRGLKRRDPVIFENISRSTVDGWIDRTGDKPCWRKEVRARIESGKGPGHNKGGPRGILSAYPDVVKAIESRLHFLRERGSPISLITARAIIVATILHMKPDILTIKFKDGSTFCASDTYVQRFLHRTMSWSLRKGTRVAQKMPKNWEDACEKSFLRKAYIIKEHDIPIDLYVNSDQTQVVYAPGNRMTWTSAGSNQVAIVGMEEKRAFTLMVSVAANGTLLPFQAIYVGLTKASLPSAASVHYEECINAGFLFEASGTKTYWSNQSTMKSFVNRILAPYFERKKQELGLPASQKSLWQIDVWSVHRSEEFRGWMRKTHPNIVLDFVPGGCTGVHQPCDVGIQRPLKLSMRKSYHEDIVNELFSELSSGNTEPSLKDALSVVRNRSVRWMWNAYNVINNKSLVQKAFEKCVVREWDLSYSCLTGFKARDALRSLRTVDPAFWYELTEDEQPRGLPGPDETVDEDNVPTGEKTDTATEDLYADDSDIPISTLIEAMHAPGNTLPATVGEREDGTLTSLADAENEDLVEAVPHTVEVTDSEAPGKRVRRPNQQYKEFWRH</sequence>
<feature type="compositionally biased region" description="Basic and acidic residues" evidence="4">
    <location>
        <begin position="566"/>
        <end position="578"/>
    </location>
</feature>
<dbReference type="AlphaFoldDB" id="A0A8H4QQX6"/>
<feature type="region of interest" description="Disordered" evidence="4">
    <location>
        <begin position="563"/>
        <end position="597"/>
    </location>
</feature>
<dbReference type="InterPro" id="IPR038765">
    <property type="entry name" value="Papain-like_cys_pep_sf"/>
</dbReference>
<dbReference type="Pfam" id="PF02902">
    <property type="entry name" value="Peptidase_C48"/>
    <property type="match status" value="1"/>
</dbReference>
<evidence type="ECO:0000256" key="3">
    <source>
        <dbReference type="ARBA" id="ARBA00022801"/>
    </source>
</evidence>
<feature type="compositionally biased region" description="Basic residues" evidence="4">
    <location>
        <begin position="579"/>
        <end position="588"/>
    </location>
</feature>
<dbReference type="GO" id="GO:0006508">
    <property type="term" value="P:proteolysis"/>
    <property type="evidence" value="ECO:0007669"/>
    <property type="project" value="UniProtKB-KW"/>
</dbReference>
<dbReference type="GO" id="GO:0019783">
    <property type="term" value="F:ubiquitin-like protein peptidase activity"/>
    <property type="evidence" value="ECO:0007669"/>
    <property type="project" value="UniProtKB-ARBA"/>
</dbReference>
<evidence type="ECO:0000313" key="7">
    <source>
        <dbReference type="Proteomes" id="UP000521872"/>
    </source>
</evidence>
<accession>A0A8H4QQX6</accession>
<dbReference type="GO" id="GO:0008234">
    <property type="term" value="F:cysteine-type peptidase activity"/>
    <property type="evidence" value="ECO:0007669"/>
    <property type="project" value="InterPro"/>
</dbReference>
<dbReference type="Pfam" id="PF03184">
    <property type="entry name" value="DDE_1"/>
    <property type="match status" value="1"/>
</dbReference>
<organism evidence="6 7">
    <name type="scientific">Agrocybe pediades</name>
    <dbReference type="NCBI Taxonomy" id="84607"/>
    <lineage>
        <taxon>Eukaryota</taxon>
        <taxon>Fungi</taxon>
        <taxon>Dikarya</taxon>
        <taxon>Basidiomycota</taxon>
        <taxon>Agaricomycotina</taxon>
        <taxon>Agaricomycetes</taxon>
        <taxon>Agaricomycetidae</taxon>
        <taxon>Agaricales</taxon>
        <taxon>Agaricineae</taxon>
        <taxon>Strophariaceae</taxon>
        <taxon>Agrocybe</taxon>
    </lineage>
</organism>
<feature type="domain" description="Ubiquitin-like protease family profile" evidence="5">
    <location>
        <begin position="174"/>
        <end position="339"/>
    </location>
</feature>
<evidence type="ECO:0000256" key="1">
    <source>
        <dbReference type="ARBA" id="ARBA00005234"/>
    </source>
</evidence>
<name>A0A8H4QQX6_9AGAR</name>
<keyword evidence="7" id="KW-1185">Reference proteome</keyword>
<dbReference type="SUPFAM" id="SSF54001">
    <property type="entry name" value="Cysteine proteinases"/>
    <property type="match status" value="1"/>
</dbReference>
<feature type="region of interest" description="Disordered" evidence="4">
    <location>
        <begin position="363"/>
        <end position="463"/>
    </location>
</feature>
<protein>
    <recommendedName>
        <fullName evidence="5">Ubiquitin-like protease family profile domain-containing protein</fullName>
    </recommendedName>
</protein>
<dbReference type="Gene3D" id="3.40.395.10">
    <property type="entry name" value="Adenoviral Proteinase, Chain A"/>
    <property type="match status" value="1"/>
</dbReference>
<reference evidence="6 7" key="1">
    <citation type="submission" date="2019-12" db="EMBL/GenBank/DDBJ databases">
        <authorList>
            <person name="Floudas D."/>
            <person name="Bentzer J."/>
            <person name="Ahren D."/>
            <person name="Johansson T."/>
            <person name="Persson P."/>
            <person name="Tunlid A."/>
        </authorList>
    </citation>
    <scope>NUCLEOTIDE SEQUENCE [LARGE SCALE GENOMIC DNA]</scope>
    <source>
        <strain evidence="6 7">CBS 102.39</strain>
    </source>
</reference>
<evidence type="ECO:0000256" key="4">
    <source>
        <dbReference type="SAM" id="MobiDB-lite"/>
    </source>
</evidence>
<keyword evidence="2" id="KW-0645">Protease</keyword>
<dbReference type="GO" id="GO:0003676">
    <property type="term" value="F:nucleic acid binding"/>
    <property type="evidence" value="ECO:0007669"/>
    <property type="project" value="InterPro"/>
</dbReference>
<comment type="similarity">
    <text evidence="1">Belongs to the peptidase C48 family.</text>
</comment>
<feature type="region of interest" description="Disordered" evidence="4">
    <location>
        <begin position="517"/>
        <end position="538"/>
    </location>
</feature>
<evidence type="ECO:0000313" key="6">
    <source>
        <dbReference type="EMBL" id="KAF4615755.1"/>
    </source>
</evidence>